<sequence>MEDDDLGFGLPATQKKAAKSGRRAAPVPTTPAPALDEEELAVSAPVKKNSDGPPGRPNKAVSGWGEDVPARKPRTRQLGEGFETLEDDLVFGSAKPQGQQNKPRPRQQMTFFDEDVDEEDRMFRSIVVHDSDTTNVLLGERHAVSNDVACCLSLELLRRERQTRLPSYAVQLKVSRSVHSRYFVVWFTREPMCSPSNMGVAPTHILTAVMLTCRKEGRQSPHESN</sequence>
<feature type="region of interest" description="Disordered" evidence="1">
    <location>
        <begin position="1"/>
        <end position="72"/>
    </location>
</feature>
<proteinExistence type="predicted"/>
<dbReference type="EMBL" id="BLXT01008384">
    <property type="protein sequence ID" value="GFO48295.1"/>
    <property type="molecule type" value="Genomic_DNA"/>
</dbReference>
<organism evidence="2 3">
    <name type="scientific">Plakobranchus ocellatus</name>
    <dbReference type="NCBI Taxonomy" id="259542"/>
    <lineage>
        <taxon>Eukaryota</taxon>
        <taxon>Metazoa</taxon>
        <taxon>Spiralia</taxon>
        <taxon>Lophotrochozoa</taxon>
        <taxon>Mollusca</taxon>
        <taxon>Gastropoda</taxon>
        <taxon>Heterobranchia</taxon>
        <taxon>Euthyneura</taxon>
        <taxon>Panpulmonata</taxon>
        <taxon>Sacoglossa</taxon>
        <taxon>Placobranchoidea</taxon>
        <taxon>Plakobranchidae</taxon>
        <taxon>Plakobranchus</taxon>
    </lineage>
</organism>
<dbReference type="AlphaFoldDB" id="A0AAV4DVW1"/>
<gene>
    <name evidence="2" type="ORF">PoB_007480000</name>
</gene>
<evidence type="ECO:0000256" key="1">
    <source>
        <dbReference type="SAM" id="MobiDB-lite"/>
    </source>
</evidence>
<comment type="caution">
    <text evidence="2">The sequence shown here is derived from an EMBL/GenBank/DDBJ whole genome shotgun (WGS) entry which is preliminary data.</text>
</comment>
<name>A0AAV4DVW1_9GAST</name>
<accession>A0AAV4DVW1</accession>
<dbReference type="Proteomes" id="UP000735302">
    <property type="component" value="Unassembled WGS sequence"/>
</dbReference>
<evidence type="ECO:0000313" key="3">
    <source>
        <dbReference type="Proteomes" id="UP000735302"/>
    </source>
</evidence>
<reference evidence="2 3" key="1">
    <citation type="journal article" date="2021" name="Elife">
        <title>Chloroplast acquisition without the gene transfer in kleptoplastic sea slugs, Plakobranchus ocellatus.</title>
        <authorList>
            <person name="Maeda T."/>
            <person name="Takahashi S."/>
            <person name="Yoshida T."/>
            <person name="Shimamura S."/>
            <person name="Takaki Y."/>
            <person name="Nagai Y."/>
            <person name="Toyoda A."/>
            <person name="Suzuki Y."/>
            <person name="Arimoto A."/>
            <person name="Ishii H."/>
            <person name="Satoh N."/>
            <person name="Nishiyama T."/>
            <person name="Hasebe M."/>
            <person name="Maruyama T."/>
            <person name="Minagawa J."/>
            <person name="Obokata J."/>
            <person name="Shigenobu S."/>
        </authorList>
    </citation>
    <scope>NUCLEOTIDE SEQUENCE [LARGE SCALE GENOMIC DNA]</scope>
</reference>
<evidence type="ECO:0000313" key="2">
    <source>
        <dbReference type="EMBL" id="GFO48295.1"/>
    </source>
</evidence>
<keyword evidence="3" id="KW-1185">Reference proteome</keyword>
<protein>
    <submittedName>
        <fullName evidence="2">Uncharacterized protein</fullName>
    </submittedName>
</protein>